<evidence type="ECO:0000313" key="1">
    <source>
        <dbReference type="EMBL" id="RYC74852.1"/>
    </source>
</evidence>
<evidence type="ECO:0000313" key="2">
    <source>
        <dbReference type="Proteomes" id="UP001191019"/>
    </source>
</evidence>
<keyword evidence="2" id="KW-1185">Reference proteome</keyword>
<accession>A0ABY0FP85</accession>
<proteinExistence type="predicted"/>
<dbReference type="RefSeq" id="WP_129734878.1">
    <property type="nucleotide sequence ID" value="NZ_PRLM01000003.1"/>
</dbReference>
<name>A0ABY0FP85_9BACT</name>
<reference evidence="1 2" key="1">
    <citation type="journal article" date="2018" name="bioRxiv">
        <title>Evidence of independent acquisition and adaption of ultra-small bacteria to human hosts across the highly diverse yet reduced genomes of the phylum Saccharibacteria.</title>
        <authorList>
            <person name="McLean J.S."/>
            <person name="Bor B."/>
            <person name="To T.T."/>
            <person name="Liu Q."/>
            <person name="Kearns K.A."/>
            <person name="Solden L.M."/>
            <person name="Wrighton K.C."/>
            <person name="He X."/>
            <person name="Shi W."/>
        </authorList>
    </citation>
    <scope>NUCLEOTIDE SEQUENCE [LARGE SCALE GENOMIC DNA]</scope>
    <source>
        <strain evidence="1 2">TM7_G3_2_Rum_HOT_351B</strain>
    </source>
</reference>
<protein>
    <submittedName>
        <fullName evidence="1">Uncharacterized protein</fullName>
    </submittedName>
</protein>
<dbReference type="EMBL" id="PRLM01000003">
    <property type="protein sequence ID" value="RYC74852.1"/>
    <property type="molecule type" value="Genomic_DNA"/>
</dbReference>
<gene>
    <name evidence="1" type="ORF">G3RUM_00401</name>
</gene>
<organism evidence="1 2">
    <name type="scientific">Candidatus Nanosyncoccus alces</name>
    <dbReference type="NCBI Taxonomy" id="2171997"/>
    <lineage>
        <taxon>Bacteria</taxon>
        <taxon>Candidatus Saccharimonadota</taxon>
        <taxon>Candidatus Nanosyncoccalia</taxon>
        <taxon>Candidatus Nanosyncoccales</taxon>
        <taxon>Candidatus Nanosyncoccaceae</taxon>
        <taxon>Candidatus Nanosyncoccus</taxon>
    </lineage>
</organism>
<dbReference type="Proteomes" id="UP001191019">
    <property type="component" value="Unassembled WGS sequence"/>
</dbReference>
<comment type="caution">
    <text evidence="1">The sequence shown here is derived from an EMBL/GenBank/DDBJ whole genome shotgun (WGS) entry which is preliminary data.</text>
</comment>
<sequence length="160" mass="18590">MEQLPNVNFIEKFENGYGRIIILGLNNLPGNFLPELWSKFRKHYLRKEFCVDAAATFIVKKDFIDCYAFCNSAYAEHHEIPAKIYTNRFCQTFQYWANDFENLLETISADADFCQRDNETDISYSERLLKIAFNYLPILGNTTVKAAYEKAANKQDAKLA</sequence>
<reference evidence="1 2" key="2">
    <citation type="journal article" date="2020" name="Cell Rep.">
        <title>Acquisition and Adaptation of Ultra-small Parasitic Reduced Genome Bacteria to Mammalian Hosts.</title>
        <authorList>
            <person name="McLean J.S."/>
            <person name="Bor B."/>
            <person name="Kerns K.A."/>
            <person name="Liu Q."/>
            <person name="To T.T."/>
            <person name="Solden L."/>
            <person name="Hendrickson E.L."/>
            <person name="Wrighton K."/>
            <person name="Shi W."/>
            <person name="He X."/>
        </authorList>
    </citation>
    <scope>NUCLEOTIDE SEQUENCE [LARGE SCALE GENOMIC DNA]</scope>
    <source>
        <strain evidence="1 2">TM7_G3_2_Rum_HOT_351B</strain>
    </source>
</reference>